<keyword evidence="3" id="KW-1185">Reference proteome</keyword>
<dbReference type="EMBL" id="SMFZ01000001">
    <property type="protein sequence ID" value="TCK25129.1"/>
    <property type="molecule type" value="Genomic_DNA"/>
</dbReference>
<organism evidence="2 3">
    <name type="scientific">Pseudonocardia endophytica</name>
    <dbReference type="NCBI Taxonomy" id="401976"/>
    <lineage>
        <taxon>Bacteria</taxon>
        <taxon>Bacillati</taxon>
        <taxon>Actinomycetota</taxon>
        <taxon>Actinomycetes</taxon>
        <taxon>Pseudonocardiales</taxon>
        <taxon>Pseudonocardiaceae</taxon>
        <taxon>Pseudonocardia</taxon>
    </lineage>
</organism>
<name>A0A4R1HYG3_PSEEN</name>
<dbReference type="Proteomes" id="UP000295560">
    <property type="component" value="Unassembled WGS sequence"/>
</dbReference>
<dbReference type="OrthoDB" id="9813721at2"/>
<evidence type="ECO:0000313" key="2">
    <source>
        <dbReference type="EMBL" id="TCK25129.1"/>
    </source>
</evidence>
<proteinExistence type="predicted"/>
<dbReference type="Gene3D" id="3.90.550.10">
    <property type="entry name" value="Spore Coat Polysaccharide Biosynthesis Protein SpsA, Chain A"/>
    <property type="match status" value="1"/>
</dbReference>
<dbReference type="SUPFAM" id="SSF53448">
    <property type="entry name" value="Nucleotide-diphospho-sugar transferases"/>
    <property type="match status" value="1"/>
</dbReference>
<reference evidence="2 3" key="1">
    <citation type="submission" date="2019-03" db="EMBL/GenBank/DDBJ databases">
        <title>Sequencing the genomes of 1000 actinobacteria strains.</title>
        <authorList>
            <person name="Klenk H.-P."/>
        </authorList>
    </citation>
    <scope>NUCLEOTIDE SEQUENCE [LARGE SCALE GENOMIC DNA]</scope>
    <source>
        <strain evidence="2 3">DSM 44969</strain>
    </source>
</reference>
<dbReference type="InterPro" id="IPR029044">
    <property type="entry name" value="Nucleotide-diphossugar_trans"/>
</dbReference>
<dbReference type="Pfam" id="PF12804">
    <property type="entry name" value="NTP_transf_3"/>
    <property type="match status" value="1"/>
</dbReference>
<protein>
    <submittedName>
        <fullName evidence="2">dTDP-glucose pyrophosphorylase</fullName>
    </submittedName>
</protein>
<gene>
    <name evidence="2" type="ORF">EV378_0927</name>
</gene>
<sequence>MDDLTLLVLAAGRSTRYGRLKQTDPVGPSGETIVDYSVFDALRAGFSRVVFVLRTDIEQEFRETVGRRIERQADVRYAFQDRLGPEREKPWGTVHALLAAQDVIDGPFGVVNADDFYGPGSHRVLAGHMASDRPSAALVGFALRNTLSESGGVTRGICRFGPDRSLVTVDETYQIVPDGDGGATGSNGHLPGDAVVSMNMWGFRHSVFEPLRGRWEEFLGTHGDSDTAELTIPPAVTDMIGRGELDVTVLHTDDRWFGVTHPDDRPLVVERLRNLSDHPSPLWGGA</sequence>
<accession>A0A4R1HYG3</accession>
<dbReference type="RefSeq" id="WP_132421463.1">
    <property type="nucleotide sequence ID" value="NZ_SMFZ01000001.1"/>
</dbReference>
<comment type="caution">
    <text evidence="2">The sequence shown here is derived from an EMBL/GenBank/DDBJ whole genome shotgun (WGS) entry which is preliminary data.</text>
</comment>
<feature type="domain" description="MobA-like NTP transferase" evidence="1">
    <location>
        <begin position="7"/>
        <end position="63"/>
    </location>
</feature>
<evidence type="ECO:0000259" key="1">
    <source>
        <dbReference type="Pfam" id="PF12804"/>
    </source>
</evidence>
<dbReference type="InterPro" id="IPR025877">
    <property type="entry name" value="MobA-like_NTP_Trfase"/>
</dbReference>
<dbReference type="AlphaFoldDB" id="A0A4R1HYG3"/>
<evidence type="ECO:0000313" key="3">
    <source>
        <dbReference type="Proteomes" id="UP000295560"/>
    </source>
</evidence>
<dbReference type="GO" id="GO:0016779">
    <property type="term" value="F:nucleotidyltransferase activity"/>
    <property type="evidence" value="ECO:0007669"/>
    <property type="project" value="UniProtKB-ARBA"/>
</dbReference>